<dbReference type="AlphaFoldDB" id="A0AAW0SBW1"/>
<reference evidence="5 6" key="1">
    <citation type="submission" date="2023-03" db="EMBL/GenBank/DDBJ databases">
        <title>High-quality genome of Scylla paramamosain provides insights in environmental adaptation.</title>
        <authorList>
            <person name="Zhang L."/>
        </authorList>
    </citation>
    <scope>NUCLEOTIDE SEQUENCE [LARGE SCALE GENOMIC DNA]</scope>
    <source>
        <strain evidence="5">LZ_2023a</strain>
        <tissue evidence="5">Muscle</tissue>
    </source>
</reference>
<dbReference type="PANTHER" id="PTHR24251">
    <property type="entry name" value="OVOCHYMASE-RELATED"/>
    <property type="match status" value="1"/>
</dbReference>
<keyword evidence="6" id="KW-1185">Reference proteome</keyword>
<organism evidence="5 6">
    <name type="scientific">Scylla paramamosain</name>
    <name type="common">Mud crab</name>
    <dbReference type="NCBI Taxonomy" id="85552"/>
    <lineage>
        <taxon>Eukaryota</taxon>
        <taxon>Metazoa</taxon>
        <taxon>Ecdysozoa</taxon>
        <taxon>Arthropoda</taxon>
        <taxon>Crustacea</taxon>
        <taxon>Multicrustacea</taxon>
        <taxon>Malacostraca</taxon>
        <taxon>Eumalacostraca</taxon>
        <taxon>Eucarida</taxon>
        <taxon>Decapoda</taxon>
        <taxon>Pleocyemata</taxon>
        <taxon>Brachyura</taxon>
        <taxon>Eubrachyura</taxon>
        <taxon>Portunoidea</taxon>
        <taxon>Portunidae</taxon>
        <taxon>Portuninae</taxon>
        <taxon>Scylla</taxon>
    </lineage>
</organism>
<dbReference type="Proteomes" id="UP001487740">
    <property type="component" value="Unassembled WGS sequence"/>
</dbReference>
<dbReference type="PROSITE" id="PS01180">
    <property type="entry name" value="CUB"/>
    <property type="match status" value="1"/>
</dbReference>
<keyword evidence="1" id="KW-0677">Repeat</keyword>
<dbReference type="Gene3D" id="2.60.120.290">
    <property type="entry name" value="Spermadhesin, CUB domain"/>
    <property type="match status" value="1"/>
</dbReference>
<feature type="domain" description="CUB" evidence="4">
    <location>
        <begin position="113"/>
        <end position="231"/>
    </location>
</feature>
<dbReference type="InterPro" id="IPR035914">
    <property type="entry name" value="Sperma_CUB_dom_sf"/>
</dbReference>
<comment type="caution">
    <text evidence="3">Lacks conserved residue(s) required for the propagation of feature annotation.</text>
</comment>
<proteinExistence type="predicted"/>
<accession>A0AAW0SBW1</accession>
<evidence type="ECO:0000256" key="1">
    <source>
        <dbReference type="ARBA" id="ARBA00022737"/>
    </source>
</evidence>
<evidence type="ECO:0000313" key="6">
    <source>
        <dbReference type="Proteomes" id="UP001487740"/>
    </source>
</evidence>
<evidence type="ECO:0000256" key="3">
    <source>
        <dbReference type="PROSITE-ProRule" id="PRU00059"/>
    </source>
</evidence>
<sequence length="235" mass="26556">MTRTSAGTTLTTSETSLATDGATRRLCLLQHLDGRYYWTSPNYPDPYPNHIHCGLRVISVILKIVIPRRLCNTLKWSQRVHVSASFFYIKFSTDDRIVRRGFNISIEGVSSSCHKTIQETADSQGVIELPGLSYYEKKEEHCEYRVQAPEGYQVKLTTLKLSTDTSKGCWKEYVLINLHGERNYPAVSSIIYCGSQYYQEMSHVTTGGVLSVVYKGKNTITRGMRATYSITADIS</sequence>
<keyword evidence="2" id="KW-1015">Disulfide bond</keyword>
<protein>
    <recommendedName>
        <fullName evidence="4">CUB domain-containing protein</fullName>
    </recommendedName>
</protein>
<dbReference type="SUPFAM" id="SSF49854">
    <property type="entry name" value="Spermadhesin, CUB domain"/>
    <property type="match status" value="2"/>
</dbReference>
<evidence type="ECO:0000313" key="5">
    <source>
        <dbReference type="EMBL" id="KAK8371767.1"/>
    </source>
</evidence>
<dbReference type="InterPro" id="IPR000859">
    <property type="entry name" value="CUB_dom"/>
</dbReference>
<evidence type="ECO:0000256" key="2">
    <source>
        <dbReference type="ARBA" id="ARBA00023157"/>
    </source>
</evidence>
<evidence type="ECO:0000259" key="4">
    <source>
        <dbReference type="PROSITE" id="PS01180"/>
    </source>
</evidence>
<dbReference type="Pfam" id="PF00431">
    <property type="entry name" value="CUB"/>
    <property type="match status" value="1"/>
</dbReference>
<name>A0AAW0SBW1_SCYPA</name>
<gene>
    <name evidence="5" type="ORF">O3P69_016229</name>
</gene>
<dbReference type="SMART" id="SM00042">
    <property type="entry name" value="CUB"/>
    <property type="match status" value="1"/>
</dbReference>
<dbReference type="EMBL" id="JARAKH010006408">
    <property type="protein sequence ID" value="KAK8371767.1"/>
    <property type="molecule type" value="Genomic_DNA"/>
</dbReference>
<comment type="caution">
    <text evidence="5">The sequence shown here is derived from an EMBL/GenBank/DDBJ whole genome shotgun (WGS) entry which is preliminary data.</text>
</comment>
<dbReference type="CDD" id="cd00041">
    <property type="entry name" value="CUB"/>
    <property type="match status" value="1"/>
</dbReference>